<name>A0A1V2AA55_9BACI</name>
<sequence>MYKYTDLEKQLIQSDLSIPSIEKLYVDHVQKLIKNTESYKLPVFIQKYYGNIKMEEFDLDSATDAIMCYMFSFEHEEHVWNHFLKKLTENKSYGVSFFEEDGVIANEQDLDPTNIEKIGKLQYDAGVNHEDNIGVIRSQQASKPAFEITMDSAVMTFSEGDEAIIFSRGGSYVYWITTNTAFCDIQQLADTYNLQITDFQLHLKEKSIFIERKPDSV</sequence>
<dbReference type="Proteomes" id="UP000188613">
    <property type="component" value="Unassembled WGS sequence"/>
</dbReference>
<comment type="caution">
    <text evidence="1">The sequence shown here is derived from an EMBL/GenBank/DDBJ whole genome shotgun (WGS) entry which is preliminary data.</text>
</comment>
<dbReference type="RefSeq" id="WP_076764482.1">
    <property type="nucleotide sequence ID" value="NZ_MSFI01000008.1"/>
</dbReference>
<evidence type="ECO:0000313" key="1">
    <source>
        <dbReference type="EMBL" id="OMP67879.1"/>
    </source>
</evidence>
<dbReference type="STRING" id="1714355.BTO28_05170"/>
<reference evidence="1 2" key="1">
    <citation type="submission" date="2016-12" db="EMBL/GenBank/DDBJ databases">
        <title>Domibacillus sp. SAB 38T whole genome sequencing.</title>
        <authorList>
            <person name="Verma A."/>
            <person name="Ojha A.K."/>
            <person name="Krishnamurthi S."/>
        </authorList>
    </citation>
    <scope>NUCLEOTIDE SEQUENCE [LARGE SCALE GENOMIC DNA]</scope>
    <source>
        <strain evidence="1 2">SAB 38</strain>
    </source>
</reference>
<dbReference type="AlphaFoldDB" id="A0A1V2AA55"/>
<accession>A0A1V2AA55</accession>
<evidence type="ECO:0000313" key="2">
    <source>
        <dbReference type="Proteomes" id="UP000188613"/>
    </source>
</evidence>
<keyword evidence="2" id="KW-1185">Reference proteome</keyword>
<protein>
    <submittedName>
        <fullName evidence="1">Uncharacterized protein</fullName>
    </submittedName>
</protein>
<proteinExistence type="predicted"/>
<gene>
    <name evidence="1" type="ORF">BTO28_05170</name>
</gene>
<dbReference type="EMBL" id="MSFI01000008">
    <property type="protein sequence ID" value="OMP67879.1"/>
    <property type="molecule type" value="Genomic_DNA"/>
</dbReference>
<organism evidence="1 2">
    <name type="scientific">Domibacillus epiphyticus</name>
    <dbReference type="NCBI Taxonomy" id="1714355"/>
    <lineage>
        <taxon>Bacteria</taxon>
        <taxon>Bacillati</taxon>
        <taxon>Bacillota</taxon>
        <taxon>Bacilli</taxon>
        <taxon>Bacillales</taxon>
        <taxon>Bacillaceae</taxon>
        <taxon>Domibacillus</taxon>
    </lineage>
</organism>